<proteinExistence type="predicted"/>
<dbReference type="Proteomes" id="UP000779900">
    <property type="component" value="Unassembled WGS sequence"/>
</dbReference>
<dbReference type="InterPro" id="IPR026444">
    <property type="entry name" value="Secre_tail"/>
</dbReference>
<dbReference type="Gene3D" id="2.60.40.4070">
    <property type="match status" value="1"/>
</dbReference>
<dbReference type="InterPro" id="IPR013783">
    <property type="entry name" value="Ig-like_fold"/>
</dbReference>
<organism evidence="1 2">
    <name type="scientific">candidate division WOR-3 bacterium</name>
    <dbReference type="NCBI Taxonomy" id="2052148"/>
    <lineage>
        <taxon>Bacteria</taxon>
        <taxon>Bacteria division WOR-3</taxon>
    </lineage>
</organism>
<protein>
    <submittedName>
        <fullName evidence="1">T9SS type A sorting domain-containing protein</fullName>
    </submittedName>
</protein>
<dbReference type="SUPFAM" id="SSF101898">
    <property type="entry name" value="NHL repeat"/>
    <property type="match status" value="1"/>
</dbReference>
<gene>
    <name evidence="1" type="ORF">FJY68_11485</name>
</gene>
<name>A0A937XFG3_UNCW3</name>
<dbReference type="NCBIfam" id="TIGR04183">
    <property type="entry name" value="Por_Secre_tail"/>
    <property type="match status" value="1"/>
</dbReference>
<accession>A0A937XFG3</accession>
<sequence length="482" mass="51711">MSELFVLMLLTGVVSSLPPDASLAEFSAPACSRCGIQSFDDSMWVKVDSVSIGSPPSSYWRGLCLDPNGTDVWVAAGDGSPLVQKRSRFTGALVDSFTGQGSGPYDLVRVGDSLCVASYSSSTFYIYDTLGTFLRSFGFPPGQLRGVDWDGAMFWASDANSPFFVYTLYPDGTVRDTLTPTGSPTPTWMGVIALDRAYENRLWISNGTSSTDNIYYCSFDTVANSYSILATYTLPTVAYPGGLAFDGPDSTGSHVWAIGRSDTWLWRLKVHDAFPAHDVGARAIVAPVDTVDTGTLVTPQAVVRNFGNVVETFLTRFTIGSGYTDTVTTTLNAGDEETLDFTDWVARSTGTFAVRCTTELAGDSRPANDLAADSVIVISLPGIEERKSPPAAFGLDQVVPNPTGGRARIGFVLPHPCRLSLSIYSSSGALVATLCKFSLLPARYSLAWDGSDLRGRKVGTGVYLVRLEAGAFTSTRKLVVQR</sequence>
<dbReference type="EMBL" id="VGIR01000088">
    <property type="protein sequence ID" value="MBM3332448.1"/>
    <property type="molecule type" value="Genomic_DNA"/>
</dbReference>
<reference evidence="1" key="1">
    <citation type="submission" date="2019-03" db="EMBL/GenBank/DDBJ databases">
        <title>Lake Tanganyika Metagenome-Assembled Genomes (MAGs).</title>
        <authorList>
            <person name="Tran P."/>
        </authorList>
    </citation>
    <scope>NUCLEOTIDE SEQUENCE</scope>
    <source>
        <strain evidence="1">K_DeepCast_150m_m2_040</strain>
    </source>
</reference>
<evidence type="ECO:0000313" key="1">
    <source>
        <dbReference type="EMBL" id="MBM3332448.1"/>
    </source>
</evidence>
<dbReference type="AlphaFoldDB" id="A0A937XFG3"/>
<evidence type="ECO:0000313" key="2">
    <source>
        <dbReference type="Proteomes" id="UP000779900"/>
    </source>
</evidence>
<comment type="caution">
    <text evidence="1">The sequence shown here is derived from an EMBL/GenBank/DDBJ whole genome shotgun (WGS) entry which is preliminary data.</text>
</comment>
<dbReference type="Gene3D" id="2.60.40.10">
    <property type="entry name" value="Immunoglobulins"/>
    <property type="match status" value="1"/>
</dbReference>